<dbReference type="Proteomes" id="UP000255108">
    <property type="component" value="Unassembled WGS sequence"/>
</dbReference>
<dbReference type="Proteomes" id="UP000295794">
    <property type="component" value="Unassembled WGS sequence"/>
</dbReference>
<evidence type="ECO:0000256" key="2">
    <source>
        <dbReference type="SAM" id="Phobius"/>
    </source>
</evidence>
<dbReference type="EMBL" id="UGHR01000001">
    <property type="protein sequence ID" value="STQ91802.1"/>
    <property type="molecule type" value="Genomic_DNA"/>
</dbReference>
<gene>
    <name evidence="4" type="ORF">EV682_11151</name>
    <name evidence="3" type="ORF">NCTC11159_02884</name>
</gene>
<dbReference type="InterPro" id="IPR007690">
    <property type="entry name" value="T2SS_GspM"/>
</dbReference>
<dbReference type="Pfam" id="PF04612">
    <property type="entry name" value="T2SSM"/>
    <property type="match status" value="1"/>
</dbReference>
<dbReference type="RefSeq" id="WP_115227979.1">
    <property type="nucleotide sequence ID" value="NZ_CAWOLO010000011.1"/>
</dbReference>
<dbReference type="Gene3D" id="3.30.1360.100">
    <property type="entry name" value="General secretion pathway protein M, EpsM"/>
    <property type="match status" value="1"/>
</dbReference>
<feature type="transmembrane region" description="Helical" evidence="2">
    <location>
        <begin position="17"/>
        <end position="36"/>
    </location>
</feature>
<keyword evidence="2" id="KW-0472">Membrane</keyword>
<evidence type="ECO:0000313" key="6">
    <source>
        <dbReference type="Proteomes" id="UP000295794"/>
    </source>
</evidence>
<dbReference type="GO" id="GO:0015627">
    <property type="term" value="C:type II protein secretion system complex"/>
    <property type="evidence" value="ECO:0007669"/>
    <property type="project" value="InterPro"/>
</dbReference>
<accession>A0A377QA90</accession>
<keyword evidence="2" id="KW-0812">Transmembrane</keyword>
<sequence length="155" mass="17220">MNKLKEFWQQCKPRERLYLSGCGLFVLFAILYAGVWQPVNTSREQLSKQVPQMQMQLAELQRQLAQIKSTPAGPSRNGDLRAAVQASLDARNTSADIQALTADKLQIKIAQIRFADALPLLSALRSETGSHINHLQISGAEHNGIVQLSAEVERQ</sequence>
<dbReference type="OrthoDB" id="8591250at2"/>
<dbReference type="AlphaFoldDB" id="A0A377QA90"/>
<reference evidence="3 5" key="1">
    <citation type="submission" date="2018-06" db="EMBL/GenBank/DDBJ databases">
        <authorList>
            <consortium name="Pathogen Informatics"/>
            <person name="Doyle S."/>
        </authorList>
    </citation>
    <scope>NUCLEOTIDE SEQUENCE [LARGE SCALE GENOMIC DNA]</scope>
    <source>
        <strain evidence="3 5">NCTC11159</strain>
    </source>
</reference>
<dbReference type="GO" id="GO:0015628">
    <property type="term" value="P:protein secretion by the type II secretion system"/>
    <property type="evidence" value="ECO:0007669"/>
    <property type="project" value="InterPro"/>
</dbReference>
<name>A0A377QA90_9NEIS</name>
<keyword evidence="2" id="KW-1133">Transmembrane helix</keyword>
<evidence type="ECO:0000313" key="5">
    <source>
        <dbReference type="Proteomes" id="UP000255108"/>
    </source>
</evidence>
<keyword evidence="6" id="KW-1185">Reference proteome</keyword>
<proteinExistence type="predicted"/>
<evidence type="ECO:0000256" key="1">
    <source>
        <dbReference type="SAM" id="Coils"/>
    </source>
</evidence>
<feature type="coiled-coil region" evidence="1">
    <location>
        <begin position="43"/>
        <end position="70"/>
    </location>
</feature>
<reference evidence="4 6" key="2">
    <citation type="submission" date="2019-03" db="EMBL/GenBank/DDBJ databases">
        <title>Genomic Encyclopedia of Type Strains, Phase IV (KMG-IV): sequencing the most valuable type-strain genomes for metagenomic binning, comparative biology and taxonomic classification.</title>
        <authorList>
            <person name="Goeker M."/>
        </authorList>
    </citation>
    <scope>NUCLEOTIDE SEQUENCE [LARGE SCALE GENOMIC DNA]</scope>
    <source>
        <strain evidence="4 6">DSM 3764</strain>
    </source>
</reference>
<evidence type="ECO:0000313" key="3">
    <source>
        <dbReference type="EMBL" id="STQ91802.1"/>
    </source>
</evidence>
<organism evidence="3 5">
    <name type="scientific">Iodobacter fluviatilis</name>
    <dbReference type="NCBI Taxonomy" id="537"/>
    <lineage>
        <taxon>Bacteria</taxon>
        <taxon>Pseudomonadati</taxon>
        <taxon>Pseudomonadota</taxon>
        <taxon>Betaproteobacteria</taxon>
        <taxon>Neisseriales</taxon>
        <taxon>Chitinibacteraceae</taxon>
        <taxon>Iodobacter</taxon>
    </lineage>
</organism>
<evidence type="ECO:0000313" key="4">
    <source>
        <dbReference type="EMBL" id="TCU83691.1"/>
    </source>
</evidence>
<dbReference type="EMBL" id="SMBT01000011">
    <property type="protein sequence ID" value="TCU83691.1"/>
    <property type="molecule type" value="Genomic_DNA"/>
</dbReference>
<keyword evidence="1" id="KW-0175">Coiled coil</keyword>
<protein>
    <submittedName>
        <fullName evidence="3">General secretion pathway, M protein</fullName>
    </submittedName>
    <submittedName>
        <fullName evidence="4">Type II secretory pathway component PulM</fullName>
    </submittedName>
</protein>